<name>A0A9N9GP10_9GLOM</name>
<feature type="non-terminal residue" evidence="1">
    <location>
        <position position="1"/>
    </location>
</feature>
<gene>
    <name evidence="1" type="ORF">CPELLU_LOCUS7848</name>
</gene>
<protein>
    <submittedName>
        <fullName evidence="1">9078_t:CDS:1</fullName>
    </submittedName>
</protein>
<evidence type="ECO:0000313" key="2">
    <source>
        <dbReference type="Proteomes" id="UP000789759"/>
    </source>
</evidence>
<dbReference type="AlphaFoldDB" id="A0A9N9GP10"/>
<dbReference type="Proteomes" id="UP000789759">
    <property type="component" value="Unassembled WGS sequence"/>
</dbReference>
<reference evidence="1" key="1">
    <citation type="submission" date="2021-06" db="EMBL/GenBank/DDBJ databases">
        <authorList>
            <person name="Kallberg Y."/>
            <person name="Tangrot J."/>
            <person name="Rosling A."/>
        </authorList>
    </citation>
    <scope>NUCLEOTIDE SEQUENCE</scope>
    <source>
        <strain evidence="1">FL966</strain>
    </source>
</reference>
<keyword evidence="2" id="KW-1185">Reference proteome</keyword>
<evidence type="ECO:0000313" key="1">
    <source>
        <dbReference type="EMBL" id="CAG8619546.1"/>
    </source>
</evidence>
<comment type="caution">
    <text evidence="1">The sequence shown here is derived from an EMBL/GenBank/DDBJ whole genome shotgun (WGS) entry which is preliminary data.</text>
</comment>
<proteinExistence type="predicted"/>
<dbReference type="EMBL" id="CAJVQA010005384">
    <property type="protein sequence ID" value="CAG8619546.1"/>
    <property type="molecule type" value="Genomic_DNA"/>
</dbReference>
<sequence>IYPTLDFLIFYKDNEHLALFKVPIPIKFFRQLVNFAEKQFMKINKTNHNINYQTYYFYEYFKAFF</sequence>
<accession>A0A9N9GP10</accession>
<dbReference type="OrthoDB" id="2477600at2759"/>
<organism evidence="1 2">
    <name type="scientific">Cetraspora pellucida</name>
    <dbReference type="NCBI Taxonomy" id="1433469"/>
    <lineage>
        <taxon>Eukaryota</taxon>
        <taxon>Fungi</taxon>
        <taxon>Fungi incertae sedis</taxon>
        <taxon>Mucoromycota</taxon>
        <taxon>Glomeromycotina</taxon>
        <taxon>Glomeromycetes</taxon>
        <taxon>Diversisporales</taxon>
        <taxon>Gigasporaceae</taxon>
        <taxon>Cetraspora</taxon>
    </lineage>
</organism>